<comment type="subcellular location">
    <subcellularLocation>
        <location evidence="1">Membrane</location>
        <topology evidence="1">Multi-pass membrane protein</topology>
    </subcellularLocation>
</comment>
<protein>
    <submittedName>
        <fullName evidence="11">G-protein coupled receptor F59B2.13</fullName>
    </submittedName>
</protein>
<evidence type="ECO:0000256" key="3">
    <source>
        <dbReference type="ARBA" id="ARBA00022989"/>
    </source>
</evidence>
<evidence type="ECO:0000256" key="4">
    <source>
        <dbReference type="ARBA" id="ARBA00023040"/>
    </source>
</evidence>
<keyword evidence="10" id="KW-1185">Reference proteome</keyword>
<evidence type="ECO:0000256" key="1">
    <source>
        <dbReference type="ARBA" id="ARBA00004141"/>
    </source>
</evidence>
<dbReference type="PRINTS" id="PR00237">
    <property type="entry name" value="GPCRRHODOPSN"/>
</dbReference>
<dbReference type="SUPFAM" id="SSF81321">
    <property type="entry name" value="Family A G protein-coupled receptor-like"/>
    <property type="match status" value="1"/>
</dbReference>
<dbReference type="Proteomes" id="UP000694888">
    <property type="component" value="Unplaced"/>
</dbReference>
<evidence type="ECO:0000256" key="7">
    <source>
        <dbReference type="ARBA" id="ARBA00023224"/>
    </source>
</evidence>
<keyword evidence="2 8" id="KW-0812">Transmembrane</keyword>
<organism evidence="10 11">
    <name type="scientific">Aplysia californica</name>
    <name type="common">California sea hare</name>
    <dbReference type="NCBI Taxonomy" id="6500"/>
    <lineage>
        <taxon>Eukaryota</taxon>
        <taxon>Metazoa</taxon>
        <taxon>Spiralia</taxon>
        <taxon>Lophotrochozoa</taxon>
        <taxon>Mollusca</taxon>
        <taxon>Gastropoda</taxon>
        <taxon>Heterobranchia</taxon>
        <taxon>Euthyneura</taxon>
        <taxon>Tectipleura</taxon>
        <taxon>Aplysiida</taxon>
        <taxon>Aplysioidea</taxon>
        <taxon>Aplysiidae</taxon>
        <taxon>Aplysia</taxon>
    </lineage>
</organism>
<feature type="transmembrane region" description="Helical" evidence="8">
    <location>
        <begin position="200"/>
        <end position="223"/>
    </location>
</feature>
<evidence type="ECO:0000256" key="8">
    <source>
        <dbReference type="SAM" id="Phobius"/>
    </source>
</evidence>
<keyword evidence="6 11" id="KW-0675">Receptor</keyword>
<evidence type="ECO:0000256" key="5">
    <source>
        <dbReference type="ARBA" id="ARBA00023136"/>
    </source>
</evidence>
<feature type="transmembrane region" description="Helical" evidence="8">
    <location>
        <begin position="260"/>
        <end position="283"/>
    </location>
</feature>
<evidence type="ECO:0000256" key="6">
    <source>
        <dbReference type="ARBA" id="ARBA00023170"/>
    </source>
</evidence>
<dbReference type="PROSITE" id="PS50262">
    <property type="entry name" value="G_PROTEIN_RECEP_F1_2"/>
    <property type="match status" value="1"/>
</dbReference>
<accession>A0ABM0JIS7</accession>
<sequence>MQKIESSNATFVFWNSSSERCFGVDGKELTSSVCQENNISMINASDSNSMASDDGYQEGLESSNSLAIVESMVKILTLAVIPTVSILGVAGNLIGIVIISKNGLQKTSNILLVCLSTADATFLVAVNNIPWLIYKYVGGFSFPFSEPESRVLFDTYIVFNAFYMVGLSCSMTVPALITVERLIAILFPLHFRNVVTPARTWSVVAIFFIYYSGSFIILGPNWYRFYYVQTNYTSFGLVAPSYLRQEQPTLMENLLSLLNVLTGIVPLSIVISGSAIISVKIALAARQRRMMTSSSTATKSAATSQATRTLLAVCLVFSVTGTYRYIIDEIFDVTVAETVEVAICRAVKELVTVLNSSCNFIIYVATNKNFRVFRSSPRKGKEVTMPQSRHTVCKENARCSQDT</sequence>
<evidence type="ECO:0000313" key="10">
    <source>
        <dbReference type="Proteomes" id="UP000694888"/>
    </source>
</evidence>
<gene>
    <name evidence="11" type="primary">LOC101852912</name>
</gene>
<name>A0ABM0JIS7_APLCA</name>
<dbReference type="InterPro" id="IPR017452">
    <property type="entry name" value="GPCR_Rhodpsn_7TM"/>
</dbReference>
<keyword evidence="7" id="KW-0807">Transducer</keyword>
<dbReference type="PANTHER" id="PTHR24243">
    <property type="entry name" value="G-PROTEIN COUPLED RECEPTOR"/>
    <property type="match status" value="1"/>
</dbReference>
<keyword evidence="5 8" id="KW-0472">Membrane</keyword>
<dbReference type="Pfam" id="PF00001">
    <property type="entry name" value="7tm_1"/>
    <property type="match status" value="1"/>
</dbReference>
<keyword evidence="4" id="KW-0297">G-protein coupled receptor</keyword>
<feature type="transmembrane region" description="Helical" evidence="8">
    <location>
        <begin position="110"/>
        <end position="133"/>
    </location>
</feature>
<feature type="transmembrane region" description="Helical" evidence="8">
    <location>
        <begin position="153"/>
        <end position="179"/>
    </location>
</feature>
<proteinExistence type="predicted"/>
<dbReference type="PANTHER" id="PTHR24243:SF208">
    <property type="entry name" value="PYROKININ-1 RECEPTOR"/>
    <property type="match status" value="1"/>
</dbReference>
<feature type="transmembrane region" description="Helical" evidence="8">
    <location>
        <begin position="75"/>
        <end position="98"/>
    </location>
</feature>
<evidence type="ECO:0000313" key="11">
    <source>
        <dbReference type="RefSeq" id="XP_005094618.2"/>
    </source>
</evidence>
<feature type="domain" description="G-protein coupled receptors family 1 profile" evidence="9">
    <location>
        <begin position="91"/>
        <end position="363"/>
    </location>
</feature>
<reference evidence="11" key="1">
    <citation type="submission" date="2025-08" db="UniProtKB">
        <authorList>
            <consortium name="RefSeq"/>
        </authorList>
    </citation>
    <scope>IDENTIFICATION</scope>
</reference>
<dbReference type="GeneID" id="101852912"/>
<evidence type="ECO:0000259" key="9">
    <source>
        <dbReference type="PROSITE" id="PS50262"/>
    </source>
</evidence>
<keyword evidence="3 8" id="KW-1133">Transmembrane helix</keyword>
<dbReference type="InterPro" id="IPR000276">
    <property type="entry name" value="GPCR_Rhodpsn"/>
</dbReference>
<dbReference type="RefSeq" id="XP_005094618.2">
    <property type="nucleotide sequence ID" value="XM_005094561.2"/>
</dbReference>
<evidence type="ECO:0000256" key="2">
    <source>
        <dbReference type="ARBA" id="ARBA00022692"/>
    </source>
</evidence>
<dbReference type="Gene3D" id="1.20.1070.10">
    <property type="entry name" value="Rhodopsin 7-helix transmembrane proteins"/>
    <property type="match status" value="1"/>
</dbReference>